<dbReference type="Proteomes" id="UP001597461">
    <property type="component" value="Unassembled WGS sequence"/>
</dbReference>
<dbReference type="InterPro" id="IPR011009">
    <property type="entry name" value="Kinase-like_dom_sf"/>
</dbReference>
<dbReference type="EMBL" id="JBHULL010000003">
    <property type="protein sequence ID" value="MFD2581398.1"/>
    <property type="molecule type" value="Genomic_DNA"/>
</dbReference>
<feature type="domain" description="Aminoglycoside phosphotransferase" evidence="2">
    <location>
        <begin position="41"/>
        <end position="275"/>
    </location>
</feature>
<accession>A0ABW5MF71</accession>
<evidence type="ECO:0000256" key="1">
    <source>
        <dbReference type="ARBA" id="ARBA00038240"/>
    </source>
</evidence>
<organism evidence="3 4">
    <name type="scientific">Pedobacter vanadiisoli</name>
    <dbReference type="NCBI Taxonomy" id="1761975"/>
    <lineage>
        <taxon>Bacteria</taxon>
        <taxon>Pseudomonadati</taxon>
        <taxon>Bacteroidota</taxon>
        <taxon>Sphingobacteriia</taxon>
        <taxon>Sphingobacteriales</taxon>
        <taxon>Sphingobacteriaceae</taxon>
        <taxon>Pedobacter</taxon>
    </lineage>
</organism>
<keyword evidence="4" id="KW-1185">Reference proteome</keyword>
<dbReference type="Gene3D" id="3.90.1200.10">
    <property type="match status" value="1"/>
</dbReference>
<dbReference type="Gene3D" id="3.30.200.20">
    <property type="entry name" value="Phosphorylase Kinase, domain 1"/>
    <property type="match status" value="1"/>
</dbReference>
<dbReference type="PANTHER" id="PTHR21064:SF6">
    <property type="entry name" value="AMINOGLYCOSIDE PHOSPHOTRANSFERASE DOMAIN-CONTAINING PROTEIN"/>
    <property type="match status" value="1"/>
</dbReference>
<name>A0ABW5MF71_9SPHI</name>
<dbReference type="InterPro" id="IPR002575">
    <property type="entry name" value="Aminoglycoside_PTrfase"/>
</dbReference>
<dbReference type="Pfam" id="PF01636">
    <property type="entry name" value="APH"/>
    <property type="match status" value="1"/>
</dbReference>
<dbReference type="PANTHER" id="PTHR21064">
    <property type="entry name" value="AMINOGLYCOSIDE PHOSPHOTRANSFERASE DOMAIN-CONTAINING PROTEIN-RELATED"/>
    <property type="match status" value="1"/>
</dbReference>
<comment type="caution">
    <text evidence="3">The sequence shown here is derived from an EMBL/GenBank/DDBJ whole genome shotgun (WGS) entry which is preliminary data.</text>
</comment>
<reference evidence="4" key="1">
    <citation type="journal article" date="2019" name="Int. J. Syst. Evol. Microbiol.">
        <title>The Global Catalogue of Microorganisms (GCM) 10K type strain sequencing project: providing services to taxonomists for standard genome sequencing and annotation.</title>
        <authorList>
            <consortium name="The Broad Institute Genomics Platform"/>
            <consortium name="The Broad Institute Genome Sequencing Center for Infectious Disease"/>
            <person name="Wu L."/>
            <person name="Ma J."/>
        </authorList>
    </citation>
    <scope>NUCLEOTIDE SEQUENCE [LARGE SCALE GENOMIC DNA]</scope>
    <source>
        <strain evidence="4">KCTC 42866</strain>
    </source>
</reference>
<gene>
    <name evidence="3" type="ORF">ACFSR6_02780</name>
</gene>
<dbReference type="RefSeq" id="WP_379074611.1">
    <property type="nucleotide sequence ID" value="NZ_JBHULL010000003.1"/>
</dbReference>
<sequence length="334" mass="39318">MQNFFPAQYSTLSAAALKNHIIEAYHLDPSTTCRLLIRNVSDTYILENDSKKYILKIYRDAHRKRSEIEGEVELLNILKAKGNRVSYPLSDIEGKQIQQFNAIEGLRNGVLFSFAEGKVVLDLSDQQVIRLGHGIAKIHQTTAAIKLDYPRPVFDFETTLFQPLRDLKPHFTEMREEFDYLNSIANQVAKKFEEFDTSAFSYGYCHYDFFPKNFHFDEQGNITFFDFDFAGEGYLINDLMSFLNHYFFHQLNNLITKEQAEKDFGAFLQAYQEIRPLTGDELKAIPFLGITFHIFFLKFFYDNYDDWSNIFLTPRYTKHRVSLIKKWEEQYCNF</sequence>
<evidence type="ECO:0000259" key="2">
    <source>
        <dbReference type="Pfam" id="PF01636"/>
    </source>
</evidence>
<evidence type="ECO:0000313" key="3">
    <source>
        <dbReference type="EMBL" id="MFD2581398.1"/>
    </source>
</evidence>
<evidence type="ECO:0000313" key="4">
    <source>
        <dbReference type="Proteomes" id="UP001597461"/>
    </source>
</evidence>
<protein>
    <submittedName>
        <fullName evidence="3">Phosphotransferase enzyme family protein</fullName>
    </submittedName>
</protein>
<proteinExistence type="inferred from homology"/>
<comment type="similarity">
    <text evidence="1">Belongs to the pseudomonas-type ThrB family.</text>
</comment>
<dbReference type="SUPFAM" id="SSF56112">
    <property type="entry name" value="Protein kinase-like (PK-like)"/>
    <property type="match status" value="1"/>
</dbReference>
<dbReference type="InterPro" id="IPR050249">
    <property type="entry name" value="Pseudomonas-type_ThrB"/>
</dbReference>